<accession>A0A2T7BCD2</accession>
<dbReference type="EMBL" id="QCYK01000003">
    <property type="protein sequence ID" value="PUZ22759.1"/>
    <property type="molecule type" value="Genomic_DNA"/>
</dbReference>
<name>A0A2T7BCD2_9BACT</name>
<protein>
    <submittedName>
        <fullName evidence="1">Uncharacterized protein</fullName>
    </submittedName>
</protein>
<keyword evidence="2" id="KW-1185">Reference proteome</keyword>
<dbReference type="Proteomes" id="UP000244450">
    <property type="component" value="Unassembled WGS sequence"/>
</dbReference>
<gene>
    <name evidence="1" type="ORF">DCC81_20235</name>
</gene>
<organism evidence="1 2">
    <name type="scientific">Chitinophaga parva</name>
    <dbReference type="NCBI Taxonomy" id="2169414"/>
    <lineage>
        <taxon>Bacteria</taxon>
        <taxon>Pseudomonadati</taxon>
        <taxon>Bacteroidota</taxon>
        <taxon>Chitinophagia</taxon>
        <taxon>Chitinophagales</taxon>
        <taxon>Chitinophagaceae</taxon>
        <taxon>Chitinophaga</taxon>
    </lineage>
</organism>
<evidence type="ECO:0000313" key="2">
    <source>
        <dbReference type="Proteomes" id="UP000244450"/>
    </source>
</evidence>
<proteinExistence type="predicted"/>
<reference evidence="1 2" key="1">
    <citation type="submission" date="2018-04" db="EMBL/GenBank/DDBJ databases">
        <title>Chitinophaga fuyangensis sp. nov., isolated from soil in a chemical factory.</title>
        <authorList>
            <person name="Chen K."/>
        </authorList>
    </citation>
    <scope>NUCLEOTIDE SEQUENCE [LARGE SCALE GENOMIC DNA]</scope>
    <source>
        <strain evidence="1 2">LY-1</strain>
    </source>
</reference>
<evidence type="ECO:0000313" key="1">
    <source>
        <dbReference type="EMBL" id="PUZ22759.1"/>
    </source>
</evidence>
<sequence>MLVVLQIRCSGEPGVFQTYFWTSTPGTEKLYVYVDGRRLGALPRLASAPDVRSDSLERVALYTPLPSGSYRVEVKNDQGLLRVAETLEISRRGGNMRLSTSFSDHQGNGKCVWNEDRLVEELTY</sequence>
<comment type="caution">
    <text evidence="1">The sequence shown here is derived from an EMBL/GenBank/DDBJ whole genome shotgun (WGS) entry which is preliminary data.</text>
</comment>
<dbReference type="AlphaFoldDB" id="A0A2T7BCD2"/>